<keyword evidence="3" id="KW-1185">Reference proteome</keyword>
<feature type="compositionally biased region" description="Polar residues" evidence="1">
    <location>
        <begin position="34"/>
        <end position="70"/>
    </location>
</feature>
<proteinExistence type="predicted"/>
<evidence type="ECO:0000256" key="1">
    <source>
        <dbReference type="SAM" id="MobiDB-lite"/>
    </source>
</evidence>
<feature type="region of interest" description="Disordered" evidence="1">
    <location>
        <begin position="1"/>
        <end position="89"/>
    </location>
</feature>
<comment type="caution">
    <text evidence="2">The sequence shown here is derived from an EMBL/GenBank/DDBJ whole genome shotgun (WGS) entry which is preliminary data.</text>
</comment>
<reference evidence="2 3" key="1">
    <citation type="journal article" date="2018" name="BMC Genomics">
        <title>Comparative genome analyses reveal sequence features reflecting distinct modes of host-adaptation between dicot and monocot powdery mildew.</title>
        <authorList>
            <person name="Wu Y."/>
            <person name="Ma X."/>
            <person name="Pan Z."/>
            <person name="Kale S.D."/>
            <person name="Song Y."/>
            <person name="King H."/>
            <person name="Zhang Q."/>
            <person name="Presley C."/>
            <person name="Deng X."/>
            <person name="Wei C.I."/>
            <person name="Xiao S."/>
        </authorList>
    </citation>
    <scope>NUCLEOTIDE SEQUENCE [LARGE SCALE GENOMIC DNA]</scope>
    <source>
        <strain evidence="2">UMSG3</strain>
    </source>
</reference>
<sequence length="89" mass="9946">MDINDEYNPASPDTVDPGTYDPESLDMIIDDSSHNQSMTNQPETANKSQTEQHEFQPTSQTNTTKQQDLEFSSDPIIGPTHLLKSSYAK</sequence>
<dbReference type="Proteomes" id="UP000283383">
    <property type="component" value="Unassembled WGS sequence"/>
</dbReference>
<name>A0A420J710_9PEZI</name>
<dbReference type="AlphaFoldDB" id="A0A420J710"/>
<evidence type="ECO:0000313" key="3">
    <source>
        <dbReference type="Proteomes" id="UP000283383"/>
    </source>
</evidence>
<accession>A0A420J710</accession>
<protein>
    <submittedName>
        <fullName evidence="2">Uncharacterized protein</fullName>
    </submittedName>
</protein>
<evidence type="ECO:0000313" key="2">
    <source>
        <dbReference type="EMBL" id="RKF82564.1"/>
    </source>
</evidence>
<gene>
    <name evidence="2" type="ORF">GcM3_023030</name>
</gene>
<organism evidence="2 3">
    <name type="scientific">Golovinomyces cichoracearum</name>
    <dbReference type="NCBI Taxonomy" id="62708"/>
    <lineage>
        <taxon>Eukaryota</taxon>
        <taxon>Fungi</taxon>
        <taxon>Dikarya</taxon>
        <taxon>Ascomycota</taxon>
        <taxon>Pezizomycotina</taxon>
        <taxon>Leotiomycetes</taxon>
        <taxon>Erysiphales</taxon>
        <taxon>Erysiphaceae</taxon>
        <taxon>Golovinomyces</taxon>
    </lineage>
</organism>
<dbReference type="EMBL" id="MCBQ01002365">
    <property type="protein sequence ID" value="RKF82564.1"/>
    <property type="molecule type" value="Genomic_DNA"/>
</dbReference>